<sequence>MCATTQRPLFMCSIVPLYYQETVMITSYGAKLLLFISLSFEGGKELLVGTVMAAPKVPLLTFNNGHKIPAFGLGTWKSKPGEVTQAVKDAIACGYRHIDCALVYQNEPEVGDAIKAKIADGTVTREDLFITSKLWNTFHSKSLVIPTLRETLTNLGLEYLDLYLIHWPMGYKEGGGLFPADENSKTLYSDVDYVDTWPELEKAVEMGLVRSLGISNFNKHQTERILEVAKILPVTNQVECHPYLNQKKLIEWSKTKNILITAYSPLGSPDRPWAKPDDPLLMDDPKLVAIAEKYKKTPAQILIKYQLQRGTIVIPKSVTKSRIESNIQVLDFDLTDEDTKTIDSFDCNGRVCHLDWVKDHPHYPFHDEF</sequence>
<comment type="caution">
    <text evidence="5">The sequence shown here is derived from an EMBL/GenBank/DDBJ whole genome shotgun (WGS) entry which is preliminary data.</text>
</comment>
<evidence type="ECO:0000256" key="2">
    <source>
        <dbReference type="ARBA" id="ARBA00022857"/>
    </source>
</evidence>
<evidence type="ECO:0000313" key="6">
    <source>
        <dbReference type="Proteomes" id="UP001381693"/>
    </source>
</evidence>
<dbReference type="AlphaFoldDB" id="A0AAN9ADZ0"/>
<dbReference type="PROSITE" id="PS00062">
    <property type="entry name" value="ALDOKETO_REDUCTASE_2"/>
    <property type="match status" value="1"/>
</dbReference>
<feature type="domain" description="NADP-dependent oxidoreductase" evidence="4">
    <location>
        <begin position="72"/>
        <end position="345"/>
    </location>
</feature>
<proteinExistence type="inferred from homology"/>
<dbReference type="InterPro" id="IPR036812">
    <property type="entry name" value="NAD(P)_OxRdtase_dom_sf"/>
</dbReference>
<dbReference type="PANTHER" id="PTHR11732">
    <property type="entry name" value="ALDO/KETO REDUCTASE"/>
    <property type="match status" value="1"/>
</dbReference>
<dbReference type="FunFam" id="3.20.20.100:FF:000006">
    <property type="entry name" value="Aldo-keto reductase family 1 member A1"/>
    <property type="match status" value="1"/>
</dbReference>
<dbReference type="SUPFAM" id="SSF51430">
    <property type="entry name" value="NAD(P)-linked oxidoreductase"/>
    <property type="match status" value="1"/>
</dbReference>
<dbReference type="PROSITE" id="PS00063">
    <property type="entry name" value="ALDOKETO_REDUCTASE_3"/>
    <property type="match status" value="1"/>
</dbReference>
<evidence type="ECO:0000256" key="1">
    <source>
        <dbReference type="ARBA" id="ARBA00007905"/>
    </source>
</evidence>
<gene>
    <name evidence="5" type="primary">AKR1A1</name>
    <name evidence="5" type="ORF">SK128_028087</name>
</gene>
<dbReference type="EMBL" id="JAXCGZ010005765">
    <property type="protein sequence ID" value="KAK7080872.1"/>
    <property type="molecule type" value="Genomic_DNA"/>
</dbReference>
<evidence type="ECO:0000259" key="4">
    <source>
        <dbReference type="Pfam" id="PF00248"/>
    </source>
</evidence>
<accession>A0AAN9ADZ0</accession>
<dbReference type="InterPro" id="IPR018170">
    <property type="entry name" value="Aldo/ket_reductase_CS"/>
</dbReference>
<dbReference type="PRINTS" id="PR00069">
    <property type="entry name" value="ALDKETRDTASE"/>
</dbReference>
<evidence type="ECO:0000313" key="5">
    <source>
        <dbReference type="EMBL" id="KAK7080872.1"/>
    </source>
</evidence>
<dbReference type="Proteomes" id="UP001381693">
    <property type="component" value="Unassembled WGS sequence"/>
</dbReference>
<name>A0AAN9ADZ0_HALRR</name>
<reference evidence="5 6" key="1">
    <citation type="submission" date="2023-11" db="EMBL/GenBank/DDBJ databases">
        <title>Halocaridina rubra genome assembly.</title>
        <authorList>
            <person name="Smith C."/>
        </authorList>
    </citation>
    <scope>NUCLEOTIDE SEQUENCE [LARGE SCALE GENOMIC DNA]</scope>
    <source>
        <strain evidence="5">EP-1</strain>
        <tissue evidence="5">Whole</tissue>
    </source>
</reference>
<comment type="similarity">
    <text evidence="1">Belongs to the aldo/keto reductase family.</text>
</comment>
<dbReference type="PROSITE" id="PS00798">
    <property type="entry name" value="ALDOKETO_REDUCTASE_1"/>
    <property type="match status" value="1"/>
</dbReference>
<dbReference type="Pfam" id="PF00248">
    <property type="entry name" value="Aldo_ket_red"/>
    <property type="match status" value="1"/>
</dbReference>
<keyword evidence="2" id="KW-0521">NADP</keyword>
<evidence type="ECO:0000256" key="3">
    <source>
        <dbReference type="ARBA" id="ARBA00023002"/>
    </source>
</evidence>
<protein>
    <submittedName>
        <fullName evidence="5">Alcohol dehydrogenase [NADP(+)]</fullName>
        <ecNumber evidence="5">1.1.1.2</ecNumber>
    </submittedName>
</protein>
<dbReference type="InterPro" id="IPR020471">
    <property type="entry name" value="AKR"/>
</dbReference>
<keyword evidence="6" id="KW-1185">Reference proteome</keyword>
<dbReference type="GO" id="GO:0008106">
    <property type="term" value="F:alcohol dehydrogenase (NADP+) activity"/>
    <property type="evidence" value="ECO:0007669"/>
    <property type="project" value="UniProtKB-EC"/>
</dbReference>
<dbReference type="EC" id="1.1.1.2" evidence="5"/>
<organism evidence="5 6">
    <name type="scientific">Halocaridina rubra</name>
    <name type="common">Hawaiian red shrimp</name>
    <dbReference type="NCBI Taxonomy" id="373956"/>
    <lineage>
        <taxon>Eukaryota</taxon>
        <taxon>Metazoa</taxon>
        <taxon>Ecdysozoa</taxon>
        <taxon>Arthropoda</taxon>
        <taxon>Crustacea</taxon>
        <taxon>Multicrustacea</taxon>
        <taxon>Malacostraca</taxon>
        <taxon>Eumalacostraca</taxon>
        <taxon>Eucarida</taxon>
        <taxon>Decapoda</taxon>
        <taxon>Pleocyemata</taxon>
        <taxon>Caridea</taxon>
        <taxon>Atyoidea</taxon>
        <taxon>Atyidae</taxon>
        <taxon>Halocaridina</taxon>
    </lineage>
</organism>
<dbReference type="InterPro" id="IPR023210">
    <property type="entry name" value="NADP_OxRdtase_dom"/>
</dbReference>
<dbReference type="Gene3D" id="3.20.20.100">
    <property type="entry name" value="NADP-dependent oxidoreductase domain"/>
    <property type="match status" value="1"/>
</dbReference>
<keyword evidence="3 5" id="KW-0560">Oxidoreductase</keyword>